<keyword evidence="6" id="KW-1185">Reference proteome</keyword>
<dbReference type="PANTHER" id="PTHR21599:SF0">
    <property type="entry name" value="GLYCERATE KINASE"/>
    <property type="match status" value="1"/>
</dbReference>
<dbReference type="OrthoDB" id="9774290at2"/>
<dbReference type="Gene3D" id="3.40.50.10350">
    <property type="entry name" value="Glycerate kinase, domain 1"/>
    <property type="match status" value="1"/>
</dbReference>
<dbReference type="GO" id="GO:0031388">
    <property type="term" value="P:organic acid phosphorylation"/>
    <property type="evidence" value="ECO:0007669"/>
    <property type="project" value="UniProtKB-UniRule"/>
</dbReference>
<accession>A0A1C6SYU3</accession>
<name>A0A1C6SYU3_9ACTN</name>
<gene>
    <name evidence="5" type="ORF">GA0070616_5047</name>
</gene>
<dbReference type="InterPro" id="IPR036129">
    <property type="entry name" value="Glycerate_kinase_sf"/>
</dbReference>
<dbReference type="InterPro" id="IPR004381">
    <property type="entry name" value="Glycerate_kinase"/>
</dbReference>
<reference evidence="5 6" key="1">
    <citation type="submission" date="2016-06" db="EMBL/GenBank/DDBJ databases">
        <authorList>
            <person name="Kjaerup R.B."/>
            <person name="Dalgaard T.S."/>
            <person name="Juul-Madsen H.R."/>
        </authorList>
    </citation>
    <scope>NUCLEOTIDE SEQUENCE [LARGE SCALE GENOMIC DNA]</scope>
    <source>
        <strain evidence="5 6">DSM 43818</strain>
    </source>
</reference>
<dbReference type="EMBL" id="FMHT01000003">
    <property type="protein sequence ID" value="SCL34746.1"/>
    <property type="molecule type" value="Genomic_DNA"/>
</dbReference>
<keyword evidence="3 4" id="KW-0418">Kinase</keyword>
<dbReference type="SUPFAM" id="SSF110738">
    <property type="entry name" value="Glycerate kinase I"/>
    <property type="match status" value="1"/>
</dbReference>
<comment type="similarity">
    <text evidence="1 4">Belongs to the glycerate kinase type-1 family.</text>
</comment>
<dbReference type="PANTHER" id="PTHR21599">
    <property type="entry name" value="GLYCERATE KINASE"/>
    <property type="match status" value="1"/>
</dbReference>
<dbReference type="AlphaFoldDB" id="A0A1C6SYU3"/>
<protein>
    <submittedName>
        <fullName evidence="5">Glycerate kinase</fullName>
    </submittedName>
</protein>
<evidence type="ECO:0000313" key="6">
    <source>
        <dbReference type="Proteomes" id="UP000199699"/>
    </source>
</evidence>
<keyword evidence="2 4" id="KW-0808">Transferase</keyword>
<evidence type="ECO:0000256" key="3">
    <source>
        <dbReference type="ARBA" id="ARBA00022777"/>
    </source>
</evidence>
<sequence length="372" mass="36864">MRVVIAPDSFKGSLSAERVAEALAVGWGRERPTDDVRTVPLADGGEGTCAVLAAAHPDALSCPVTVTGPDGRPVRAAWLLLPDGTAVVELAAASGLPLMARPDALAATTRGTGELIAAALAHPDTRRLLVALGGSASTDGGAGALQALGVRLRDADGRDLPPGGGHLRRLAEVDLAGLPPLPPDGAACLVDVTAPLLGPSGAASQFGPQKGATPDQVGQLDTGLRRLAEVLGASPDRPGAGAAGGTGYGLAAAWGATLVPGAPTVADAAGLPAALSAADLVVTGEGRFDAQSGQGKIVGYVLRAAADHGVDAHLVAGQVAARLPVPVVESVDLSVLAGSTEAAIGRAGHWLTEAGRRLAGQVRWPLDATPAR</sequence>
<dbReference type="Gene3D" id="3.90.1510.10">
    <property type="entry name" value="Glycerate kinase, domain 2"/>
    <property type="match status" value="1"/>
</dbReference>
<dbReference type="InterPro" id="IPR018197">
    <property type="entry name" value="Glycerate_kinase_RE-like"/>
</dbReference>
<evidence type="ECO:0000256" key="4">
    <source>
        <dbReference type="PIRNR" id="PIRNR006078"/>
    </source>
</evidence>
<dbReference type="STRING" id="145857.GA0070616_5047"/>
<dbReference type="NCBIfam" id="TIGR00045">
    <property type="entry name" value="glycerate kinase"/>
    <property type="match status" value="1"/>
</dbReference>
<proteinExistence type="inferred from homology"/>
<dbReference type="InterPro" id="IPR018193">
    <property type="entry name" value="Glyc_kinase_flavodox-like_fold"/>
</dbReference>
<dbReference type="Proteomes" id="UP000199699">
    <property type="component" value="Unassembled WGS sequence"/>
</dbReference>
<dbReference type="PIRSF" id="PIRSF006078">
    <property type="entry name" value="GlxK"/>
    <property type="match status" value="1"/>
</dbReference>
<evidence type="ECO:0000256" key="2">
    <source>
        <dbReference type="ARBA" id="ARBA00022679"/>
    </source>
</evidence>
<dbReference type="GO" id="GO:0008887">
    <property type="term" value="F:glycerate kinase activity"/>
    <property type="evidence" value="ECO:0007669"/>
    <property type="project" value="UniProtKB-UniRule"/>
</dbReference>
<organism evidence="5 6">
    <name type="scientific">Micromonospora nigra</name>
    <dbReference type="NCBI Taxonomy" id="145857"/>
    <lineage>
        <taxon>Bacteria</taxon>
        <taxon>Bacillati</taxon>
        <taxon>Actinomycetota</taxon>
        <taxon>Actinomycetes</taxon>
        <taxon>Micromonosporales</taxon>
        <taxon>Micromonosporaceae</taxon>
        <taxon>Micromonospora</taxon>
    </lineage>
</organism>
<evidence type="ECO:0000313" key="5">
    <source>
        <dbReference type="EMBL" id="SCL34746.1"/>
    </source>
</evidence>
<dbReference type="RefSeq" id="WP_091088096.1">
    <property type="nucleotide sequence ID" value="NZ_FMHT01000003.1"/>
</dbReference>
<dbReference type="Pfam" id="PF02595">
    <property type="entry name" value="Gly_kinase"/>
    <property type="match status" value="1"/>
</dbReference>
<evidence type="ECO:0000256" key="1">
    <source>
        <dbReference type="ARBA" id="ARBA00006284"/>
    </source>
</evidence>